<organism evidence="2 3">
    <name type="scientific">Aureococcus anophagefferens</name>
    <name type="common">Harmful bloom alga</name>
    <dbReference type="NCBI Taxonomy" id="44056"/>
    <lineage>
        <taxon>Eukaryota</taxon>
        <taxon>Sar</taxon>
        <taxon>Stramenopiles</taxon>
        <taxon>Ochrophyta</taxon>
        <taxon>Pelagophyceae</taxon>
        <taxon>Pelagomonadales</taxon>
        <taxon>Pelagomonadaceae</taxon>
        <taxon>Aureococcus</taxon>
    </lineage>
</organism>
<dbReference type="Proteomes" id="UP001363151">
    <property type="component" value="Unassembled WGS sequence"/>
</dbReference>
<feature type="region of interest" description="Disordered" evidence="1">
    <location>
        <begin position="246"/>
        <end position="276"/>
    </location>
</feature>
<comment type="caution">
    <text evidence="2">The sequence shown here is derived from an EMBL/GenBank/DDBJ whole genome shotgun (WGS) entry which is preliminary data.</text>
</comment>
<evidence type="ECO:0000313" key="2">
    <source>
        <dbReference type="EMBL" id="KAK7237205.1"/>
    </source>
</evidence>
<evidence type="ECO:0008006" key="4">
    <source>
        <dbReference type="Google" id="ProtNLM"/>
    </source>
</evidence>
<evidence type="ECO:0000313" key="3">
    <source>
        <dbReference type="Proteomes" id="UP001363151"/>
    </source>
</evidence>
<keyword evidence="3" id="KW-1185">Reference proteome</keyword>
<gene>
    <name evidence="2" type="ORF">SO694_00097089</name>
</gene>
<evidence type="ECO:0000256" key="1">
    <source>
        <dbReference type="SAM" id="MobiDB-lite"/>
    </source>
</evidence>
<protein>
    <recommendedName>
        <fullName evidence="4">C2 domain-containing protein</fullName>
    </recommendedName>
</protein>
<sequence length="276" mass="29462">MRVAASPRSSPISSQDSKSVASQDASPAGSRQALFYESDDDDDAGEPVTFLVKVLRCRVKAGCGGDFAFDDDHRYAVALGGDGDPRRTEWVGGRGSEARFVEEFVFQHDPDDAAPVLTATLLRKRAAGTLAAYYDGGEDRVGDADVALDERSVLPRTAPRFWVPLRSPASAAGAAFLGCGGPGAADEEGEELPLELQVAVFGFRPLAMARACHAYKRMRRLEAELLEREKASKLSEFLLAVAAPAAAPAKPAARRPSKLADFVANHPQPRPRALLG</sequence>
<name>A0ABR1FS42_AURAN</name>
<proteinExistence type="predicted"/>
<reference evidence="2 3" key="1">
    <citation type="submission" date="2024-03" db="EMBL/GenBank/DDBJ databases">
        <title>Aureococcus anophagefferens CCMP1851 and Kratosvirus quantuckense: Draft genome of a second virus-susceptible host strain in the model system.</title>
        <authorList>
            <person name="Chase E."/>
            <person name="Truchon A.R."/>
            <person name="Schepens W."/>
            <person name="Wilhelm S.W."/>
        </authorList>
    </citation>
    <scope>NUCLEOTIDE SEQUENCE [LARGE SCALE GENOMIC DNA]</scope>
    <source>
        <strain evidence="2 3">CCMP1851</strain>
    </source>
</reference>
<accession>A0ABR1FS42</accession>
<feature type="region of interest" description="Disordered" evidence="1">
    <location>
        <begin position="1"/>
        <end position="44"/>
    </location>
</feature>
<feature type="compositionally biased region" description="Low complexity" evidence="1">
    <location>
        <begin position="1"/>
        <end position="19"/>
    </location>
</feature>
<dbReference type="EMBL" id="JBBJCI010000253">
    <property type="protein sequence ID" value="KAK7237205.1"/>
    <property type="molecule type" value="Genomic_DNA"/>
</dbReference>